<evidence type="ECO:0000256" key="7">
    <source>
        <dbReference type="ARBA" id="ARBA00022801"/>
    </source>
</evidence>
<keyword evidence="5" id="KW-0645">Protease</keyword>
<dbReference type="STRING" id="7719.ENSCINP00000003207"/>
<dbReference type="InterPro" id="IPR002138">
    <property type="entry name" value="Pept_C14_p10"/>
</dbReference>
<reference evidence="19" key="4">
    <citation type="submission" date="2025-09" db="UniProtKB">
        <authorList>
            <consortium name="Ensembl"/>
        </authorList>
    </citation>
    <scope>IDENTIFICATION</scope>
</reference>
<dbReference type="PROSITE" id="PS50208">
    <property type="entry name" value="CASPASE_P20"/>
    <property type="match status" value="1"/>
</dbReference>
<evidence type="ECO:0000256" key="5">
    <source>
        <dbReference type="ARBA" id="ARBA00022670"/>
    </source>
</evidence>
<dbReference type="PRINTS" id="PR00376">
    <property type="entry name" value="IL1BCENZYME"/>
</dbReference>
<keyword evidence="11" id="KW-0539">Nucleus</keyword>
<reference evidence="19" key="3">
    <citation type="submission" date="2025-08" db="UniProtKB">
        <authorList>
            <consortium name="Ensembl"/>
        </authorList>
    </citation>
    <scope>IDENTIFICATION</scope>
</reference>
<keyword evidence="20" id="KW-1185">Reference proteome</keyword>
<keyword evidence="4" id="KW-0963">Cytoplasm</keyword>
<dbReference type="EMBL" id="EAAA01000893">
    <property type="status" value="NOT_ANNOTATED_CDS"/>
    <property type="molecule type" value="Genomic_DNA"/>
</dbReference>
<keyword evidence="8" id="KW-0788">Thiol protease</keyword>
<dbReference type="GO" id="GO:0005634">
    <property type="term" value="C:nucleus"/>
    <property type="evidence" value="ECO:0007669"/>
    <property type="project" value="UniProtKB-SubCell"/>
</dbReference>
<comment type="similarity">
    <text evidence="3 16">Belongs to the peptidase C14A family.</text>
</comment>
<evidence type="ECO:0000256" key="10">
    <source>
        <dbReference type="ARBA" id="ARBA00023145"/>
    </source>
</evidence>
<dbReference type="PROSITE" id="PS01121">
    <property type="entry name" value="CASPASE_HIS"/>
    <property type="match status" value="1"/>
</dbReference>
<dbReference type="FunFam" id="3.40.50.1460:FF:000001">
    <property type="entry name" value="Caspase-3 preproprotein"/>
    <property type="match status" value="1"/>
</dbReference>
<dbReference type="GO" id="GO:0005737">
    <property type="term" value="C:cytoplasm"/>
    <property type="evidence" value="ECO:0000318"/>
    <property type="project" value="GO_Central"/>
</dbReference>
<dbReference type="PANTHER" id="PTHR10454">
    <property type="entry name" value="CASPASE"/>
    <property type="match status" value="1"/>
</dbReference>
<dbReference type="SMART" id="SM00115">
    <property type="entry name" value="CASc"/>
    <property type="match status" value="1"/>
</dbReference>
<dbReference type="PROSITE" id="PS01122">
    <property type="entry name" value="CASPASE_CYS"/>
    <property type="match status" value="1"/>
</dbReference>
<dbReference type="EC" id="3.4.22.59" evidence="14"/>
<keyword evidence="7" id="KW-0378">Hydrolase</keyword>
<dbReference type="GeneTree" id="ENSGT00940000155140"/>
<proteinExistence type="inferred from homology"/>
<dbReference type="OMA" id="LLRIHEX"/>
<evidence type="ECO:0000256" key="3">
    <source>
        <dbReference type="ARBA" id="ARBA00010134"/>
    </source>
</evidence>
<evidence type="ECO:0000256" key="8">
    <source>
        <dbReference type="ARBA" id="ARBA00022807"/>
    </source>
</evidence>
<comment type="subcellular location">
    <subcellularLocation>
        <location evidence="2">Cytoplasm</location>
    </subcellularLocation>
    <subcellularLocation>
        <location evidence="1">Nucleus</location>
    </subcellularLocation>
</comment>
<keyword evidence="9" id="KW-0068">Autocatalytic cleavage</keyword>
<evidence type="ECO:0000313" key="19">
    <source>
        <dbReference type="Ensembl" id="ENSCINP00000003207.3"/>
    </source>
</evidence>
<dbReference type="InterPro" id="IPR011600">
    <property type="entry name" value="Pept_C14_caspase"/>
</dbReference>
<evidence type="ECO:0000256" key="6">
    <source>
        <dbReference type="ARBA" id="ARBA00022703"/>
    </source>
</evidence>
<evidence type="ECO:0000256" key="12">
    <source>
        <dbReference type="ARBA" id="ARBA00029356"/>
    </source>
</evidence>
<dbReference type="AlphaFoldDB" id="F6RZT0"/>
<dbReference type="GO" id="GO:0006915">
    <property type="term" value="P:apoptotic process"/>
    <property type="evidence" value="ECO:0000318"/>
    <property type="project" value="GO_Central"/>
</dbReference>
<evidence type="ECO:0000256" key="13">
    <source>
        <dbReference type="ARBA" id="ARBA00029473"/>
    </source>
</evidence>
<comment type="subunit">
    <text evidence="13">Heterotetramer that consists of two anti-parallel arranged heterodimers, each one formed by a 18 kDa (Caspase-6 subunit p18) and a 11 kDa (Caspase-6 subunit p11) subunit.</text>
</comment>
<dbReference type="InterPro" id="IPR015917">
    <property type="entry name" value="Pept_C14A"/>
</dbReference>
<evidence type="ECO:0000256" key="1">
    <source>
        <dbReference type="ARBA" id="ARBA00004123"/>
    </source>
</evidence>
<comment type="catalytic activity">
    <reaction evidence="12">
        <text>Strict requirement for Asp at position P1 and has a preferred cleavage sequence of Val-Glu-His-Asp-|-.</text>
        <dbReference type="EC" id="3.4.22.59"/>
    </reaction>
</comment>
<evidence type="ECO:0000256" key="9">
    <source>
        <dbReference type="ARBA" id="ARBA00022813"/>
    </source>
</evidence>
<dbReference type="GO" id="GO:0006508">
    <property type="term" value="P:proteolysis"/>
    <property type="evidence" value="ECO:0007669"/>
    <property type="project" value="UniProtKB-KW"/>
</dbReference>
<evidence type="ECO:0000256" key="15">
    <source>
        <dbReference type="ARBA" id="ARBA00029534"/>
    </source>
</evidence>
<dbReference type="InterPro" id="IPR029030">
    <property type="entry name" value="Caspase-like_dom_sf"/>
</dbReference>
<evidence type="ECO:0000259" key="18">
    <source>
        <dbReference type="PROSITE" id="PS50208"/>
    </source>
</evidence>
<dbReference type="InterPro" id="IPR016129">
    <property type="entry name" value="Caspase_his_AS"/>
</dbReference>
<dbReference type="InParanoid" id="F6RZT0"/>
<dbReference type="Pfam" id="PF00656">
    <property type="entry name" value="Peptidase_C14"/>
    <property type="match status" value="1"/>
</dbReference>
<reference evidence="20" key="1">
    <citation type="journal article" date="2002" name="Science">
        <title>The draft genome of Ciona intestinalis: insights into chordate and vertebrate origins.</title>
        <authorList>
            <person name="Dehal P."/>
            <person name="Satou Y."/>
            <person name="Campbell R.K."/>
            <person name="Chapman J."/>
            <person name="Degnan B."/>
            <person name="De Tomaso A."/>
            <person name="Davidson B."/>
            <person name="Di Gregorio A."/>
            <person name="Gelpke M."/>
            <person name="Goodstein D.M."/>
            <person name="Harafuji N."/>
            <person name="Hastings K.E."/>
            <person name="Ho I."/>
            <person name="Hotta K."/>
            <person name="Huang W."/>
            <person name="Kawashima T."/>
            <person name="Lemaire P."/>
            <person name="Martinez D."/>
            <person name="Meinertzhagen I.A."/>
            <person name="Necula S."/>
            <person name="Nonaka M."/>
            <person name="Putnam N."/>
            <person name="Rash S."/>
            <person name="Saiga H."/>
            <person name="Satake M."/>
            <person name="Terry A."/>
            <person name="Yamada L."/>
            <person name="Wang H.G."/>
            <person name="Awazu S."/>
            <person name="Azumi K."/>
            <person name="Boore J."/>
            <person name="Branno M."/>
            <person name="Chin-Bow S."/>
            <person name="DeSantis R."/>
            <person name="Doyle S."/>
            <person name="Francino P."/>
            <person name="Keys D.N."/>
            <person name="Haga S."/>
            <person name="Hayashi H."/>
            <person name="Hino K."/>
            <person name="Imai K.S."/>
            <person name="Inaba K."/>
            <person name="Kano S."/>
            <person name="Kobayashi K."/>
            <person name="Kobayashi M."/>
            <person name="Lee B.I."/>
            <person name="Makabe K.W."/>
            <person name="Manohar C."/>
            <person name="Matassi G."/>
            <person name="Medina M."/>
            <person name="Mochizuki Y."/>
            <person name="Mount S."/>
            <person name="Morishita T."/>
            <person name="Miura S."/>
            <person name="Nakayama A."/>
            <person name="Nishizaka S."/>
            <person name="Nomoto H."/>
            <person name="Ohta F."/>
            <person name="Oishi K."/>
            <person name="Rigoutsos I."/>
            <person name="Sano M."/>
            <person name="Sasaki A."/>
            <person name="Sasakura Y."/>
            <person name="Shoguchi E."/>
            <person name="Shin-i T."/>
            <person name="Spagnuolo A."/>
            <person name="Stainier D."/>
            <person name="Suzuki M.M."/>
            <person name="Tassy O."/>
            <person name="Takatori N."/>
            <person name="Tokuoka M."/>
            <person name="Yagi K."/>
            <person name="Yoshizaki F."/>
            <person name="Wada S."/>
            <person name="Zhang C."/>
            <person name="Hyatt P.D."/>
            <person name="Larimer F."/>
            <person name="Detter C."/>
            <person name="Doggett N."/>
            <person name="Glavina T."/>
            <person name="Hawkins T."/>
            <person name="Richardson P."/>
            <person name="Lucas S."/>
            <person name="Kohara Y."/>
            <person name="Levine M."/>
            <person name="Satoh N."/>
            <person name="Rokhsar D.S."/>
        </authorList>
    </citation>
    <scope>NUCLEOTIDE SEQUENCE [LARGE SCALE GENOMIC DNA]</scope>
</reference>
<dbReference type="InterPro" id="IPR002398">
    <property type="entry name" value="Pept_C14"/>
</dbReference>
<dbReference type="GO" id="GO:0004197">
    <property type="term" value="F:cysteine-type endopeptidase activity"/>
    <property type="evidence" value="ECO:0000318"/>
    <property type="project" value="GO_Central"/>
</dbReference>
<dbReference type="Proteomes" id="UP000008144">
    <property type="component" value="Chromosome 12"/>
</dbReference>
<keyword evidence="10" id="KW-0865">Zymogen</keyword>
<evidence type="ECO:0000256" key="11">
    <source>
        <dbReference type="ARBA" id="ARBA00023242"/>
    </source>
</evidence>
<dbReference type="GO" id="GO:0043525">
    <property type="term" value="P:positive regulation of neuron apoptotic process"/>
    <property type="evidence" value="ECO:0000318"/>
    <property type="project" value="GO_Central"/>
</dbReference>
<dbReference type="InterPro" id="IPR033139">
    <property type="entry name" value="Caspase_cys_AS"/>
</dbReference>
<evidence type="ECO:0000256" key="14">
    <source>
        <dbReference type="ARBA" id="ARBA00029486"/>
    </source>
</evidence>
<evidence type="ECO:0000256" key="2">
    <source>
        <dbReference type="ARBA" id="ARBA00004496"/>
    </source>
</evidence>
<dbReference type="PANTHER" id="PTHR10454:SF206">
    <property type="entry name" value="CASPASE-6"/>
    <property type="match status" value="1"/>
</dbReference>
<sequence>MASSEVECYQMDRESRGLALIINNENFHHATRMNKRSGTDVDARNLSRIFKKLGFDVQVYKDLSCISMLEVINEVSTMDHTGNDCCFVAFLSHGDDGCVYGTDGIVQIKKIVDQFRGDVCPSLAGKPKIFLFQACRGTLHETSVQLSVDVVDGEDQPCVEVDAAPVPTLPSGSDYLFCYSVAEGYYSHRDTLYGSWFIQDFTDVMEQLVLNKDFIDVLTVVNRKVSARRVERSYSQQALGKKQMPCYLSMLTKKLYLTPKKK</sequence>
<dbReference type="SUPFAM" id="SSF52129">
    <property type="entry name" value="Caspase-like"/>
    <property type="match status" value="1"/>
</dbReference>
<organism evidence="19 20">
    <name type="scientific">Ciona intestinalis</name>
    <name type="common">Transparent sea squirt</name>
    <name type="synonym">Ascidia intestinalis</name>
    <dbReference type="NCBI Taxonomy" id="7719"/>
    <lineage>
        <taxon>Eukaryota</taxon>
        <taxon>Metazoa</taxon>
        <taxon>Chordata</taxon>
        <taxon>Tunicata</taxon>
        <taxon>Ascidiacea</taxon>
        <taxon>Phlebobranchia</taxon>
        <taxon>Cionidae</taxon>
        <taxon>Ciona</taxon>
    </lineage>
</organism>
<dbReference type="HOGENOM" id="CLU_036904_2_0_1"/>
<keyword evidence="6" id="KW-0053">Apoptosis</keyword>
<dbReference type="FunCoup" id="F6RZT0">
    <property type="interactions" value="16"/>
</dbReference>
<protein>
    <recommendedName>
        <fullName evidence="15">Caspase-6</fullName>
        <ecNumber evidence="14">3.4.22.59</ecNumber>
    </recommendedName>
</protein>
<reference evidence="19" key="2">
    <citation type="journal article" date="2008" name="Genome Biol.">
        <title>Improved genome assembly and evidence-based global gene model set for the chordate Ciona intestinalis: new insight into intron and operon populations.</title>
        <authorList>
            <person name="Satou Y."/>
            <person name="Mineta K."/>
            <person name="Ogasawara M."/>
            <person name="Sasakura Y."/>
            <person name="Shoguchi E."/>
            <person name="Ueno K."/>
            <person name="Yamada L."/>
            <person name="Matsumoto J."/>
            <person name="Wasserscheid J."/>
            <person name="Dewar K."/>
            <person name="Wiley G.B."/>
            <person name="Macmil S.L."/>
            <person name="Roe B.A."/>
            <person name="Zeller R.W."/>
            <person name="Hastings K.E."/>
            <person name="Lemaire P."/>
            <person name="Lindquist E."/>
            <person name="Endo T."/>
            <person name="Hotta K."/>
            <person name="Inaba K."/>
        </authorList>
    </citation>
    <scope>NUCLEOTIDE SEQUENCE [LARGE SCALE GENOMIC DNA]</scope>
    <source>
        <strain evidence="19">wild type</strain>
    </source>
</reference>
<feature type="domain" description="Caspase family p20" evidence="18">
    <location>
        <begin position="15"/>
        <end position="139"/>
    </location>
</feature>
<name>F6RZT0_CIOIN</name>
<dbReference type="CDD" id="cd00032">
    <property type="entry name" value="CASc"/>
    <property type="match status" value="1"/>
</dbReference>
<dbReference type="PROSITE" id="PS50207">
    <property type="entry name" value="CASPASE_P10"/>
    <property type="match status" value="1"/>
</dbReference>
<feature type="domain" description="Caspase family p10" evidence="17">
    <location>
        <begin position="165"/>
        <end position="259"/>
    </location>
</feature>
<evidence type="ECO:0000256" key="4">
    <source>
        <dbReference type="ARBA" id="ARBA00022490"/>
    </source>
</evidence>
<accession>F6RZT0</accession>
<evidence type="ECO:0000256" key="16">
    <source>
        <dbReference type="RuleBase" id="RU003971"/>
    </source>
</evidence>
<evidence type="ECO:0000313" key="20">
    <source>
        <dbReference type="Proteomes" id="UP000008144"/>
    </source>
</evidence>
<evidence type="ECO:0000259" key="17">
    <source>
        <dbReference type="PROSITE" id="PS50207"/>
    </source>
</evidence>
<dbReference type="Ensembl" id="ENSCINT00000003207.3">
    <property type="protein sequence ID" value="ENSCINP00000003207.3"/>
    <property type="gene ID" value="ENSCING00000001597.3"/>
</dbReference>
<dbReference type="Gene3D" id="3.40.50.1460">
    <property type="match status" value="1"/>
</dbReference>
<dbReference type="InterPro" id="IPR001309">
    <property type="entry name" value="Pept_C14_p20"/>
</dbReference>